<organism evidence="1 2">
    <name type="scientific">Achlya hypogyna</name>
    <name type="common">Oomycete</name>
    <name type="synonym">Protoachlya hypogyna</name>
    <dbReference type="NCBI Taxonomy" id="1202772"/>
    <lineage>
        <taxon>Eukaryota</taxon>
        <taxon>Sar</taxon>
        <taxon>Stramenopiles</taxon>
        <taxon>Oomycota</taxon>
        <taxon>Saprolegniomycetes</taxon>
        <taxon>Saprolegniales</taxon>
        <taxon>Achlyaceae</taxon>
        <taxon>Achlya</taxon>
    </lineage>
</organism>
<dbReference type="AlphaFoldDB" id="A0A1V9Z6K3"/>
<accession>A0A1V9Z6K3</accession>
<sequence>MAEPKLMTLADLKAAHRRSLAAIASLAEDEIMASQSVKNKSAKASLLQANVNEMCAATYTHLFRHYFPTSGHDVRKEDKTAIDPTLLARMRALEEQIKVAEEAIQVHRSQLPLRIRDIVQADFAAKAAVPSLKRKVPDTESEEAQPVILPDLTDVQTAFAETAAKIIELKTQLPITIQEAGDTIRVIEHAIKKPKAAIDVLMEGGSPATAKTMFK</sequence>
<name>A0A1V9Z6K3_ACHHY</name>
<gene>
    <name evidence="1" type="ORF">ACHHYP_02450</name>
</gene>
<dbReference type="STRING" id="1202772.A0A1V9Z6K3"/>
<reference evidence="1 2" key="1">
    <citation type="journal article" date="2014" name="Genome Biol. Evol.">
        <title>The secreted proteins of Achlya hypogyna and Thraustotheca clavata identify the ancestral oomycete secretome and reveal gene acquisitions by horizontal gene transfer.</title>
        <authorList>
            <person name="Misner I."/>
            <person name="Blouin N."/>
            <person name="Leonard G."/>
            <person name="Richards T.A."/>
            <person name="Lane C.E."/>
        </authorList>
    </citation>
    <scope>NUCLEOTIDE SEQUENCE [LARGE SCALE GENOMIC DNA]</scope>
    <source>
        <strain evidence="1 2">ATCC 48635</strain>
    </source>
</reference>
<protein>
    <submittedName>
        <fullName evidence="1">Uncharacterized protein</fullName>
    </submittedName>
</protein>
<evidence type="ECO:0000313" key="1">
    <source>
        <dbReference type="EMBL" id="OQR93547.1"/>
    </source>
</evidence>
<dbReference type="EMBL" id="JNBR01000404">
    <property type="protein sequence ID" value="OQR93547.1"/>
    <property type="molecule type" value="Genomic_DNA"/>
</dbReference>
<dbReference type="Proteomes" id="UP000243579">
    <property type="component" value="Unassembled WGS sequence"/>
</dbReference>
<proteinExistence type="predicted"/>
<keyword evidence="2" id="KW-1185">Reference proteome</keyword>
<evidence type="ECO:0000313" key="2">
    <source>
        <dbReference type="Proteomes" id="UP000243579"/>
    </source>
</evidence>
<comment type="caution">
    <text evidence="1">The sequence shown here is derived from an EMBL/GenBank/DDBJ whole genome shotgun (WGS) entry which is preliminary data.</text>
</comment>
<dbReference type="OrthoDB" id="75520at2759"/>